<comment type="caution">
    <text evidence="1">The sequence shown here is derived from an EMBL/GenBank/DDBJ whole genome shotgun (WGS) entry which is preliminary data.</text>
</comment>
<reference evidence="1" key="1">
    <citation type="submission" date="2023-07" db="EMBL/GenBank/DDBJ databases">
        <authorList>
            <consortium name="CYATHOMIX"/>
        </authorList>
    </citation>
    <scope>NUCLEOTIDE SEQUENCE</scope>
    <source>
        <strain evidence="1">N/A</strain>
    </source>
</reference>
<sequence>MLCSKGTWDAVSLTNDRKSRILTHKRFVARALPPLGRFVIFSCDFKKQELLQMFEGWLYEVSKTNPTSALSSWDAETGLHRGFASTTFGHPESATRAMQQRRMSSIVTDDLDPPIPMLLEERNCIVGHKDVIEL</sequence>
<proteinExistence type="predicted"/>
<keyword evidence="2" id="KW-1185">Reference proteome</keyword>
<dbReference type="EMBL" id="CATQJL010000001">
    <property type="protein sequence ID" value="CAJ0590660.1"/>
    <property type="molecule type" value="Genomic_DNA"/>
</dbReference>
<protein>
    <submittedName>
        <fullName evidence="1">Uncharacterized protein</fullName>
    </submittedName>
</protein>
<evidence type="ECO:0000313" key="1">
    <source>
        <dbReference type="EMBL" id="CAJ0590660.1"/>
    </source>
</evidence>
<gene>
    <name evidence="1" type="ORF">CYNAS_LOCUS2643</name>
</gene>
<evidence type="ECO:0000313" key="2">
    <source>
        <dbReference type="Proteomes" id="UP001176961"/>
    </source>
</evidence>
<dbReference type="GO" id="GO:0003676">
    <property type="term" value="F:nucleic acid binding"/>
    <property type="evidence" value="ECO:0007669"/>
    <property type="project" value="InterPro"/>
</dbReference>
<dbReference type="Proteomes" id="UP001176961">
    <property type="component" value="Unassembled WGS sequence"/>
</dbReference>
<organism evidence="1 2">
    <name type="scientific">Cylicocyclus nassatus</name>
    <name type="common">Nematode worm</name>
    <dbReference type="NCBI Taxonomy" id="53992"/>
    <lineage>
        <taxon>Eukaryota</taxon>
        <taxon>Metazoa</taxon>
        <taxon>Ecdysozoa</taxon>
        <taxon>Nematoda</taxon>
        <taxon>Chromadorea</taxon>
        <taxon>Rhabditida</taxon>
        <taxon>Rhabditina</taxon>
        <taxon>Rhabditomorpha</taxon>
        <taxon>Strongyloidea</taxon>
        <taxon>Strongylidae</taxon>
        <taxon>Cylicocyclus</taxon>
    </lineage>
</organism>
<dbReference type="SUPFAM" id="SSF54928">
    <property type="entry name" value="RNA-binding domain, RBD"/>
    <property type="match status" value="1"/>
</dbReference>
<dbReference type="InterPro" id="IPR035979">
    <property type="entry name" value="RBD_domain_sf"/>
</dbReference>
<dbReference type="AlphaFoldDB" id="A0AA36DP45"/>
<name>A0AA36DP45_CYLNA</name>
<accession>A0AA36DP45</accession>